<dbReference type="Gene3D" id="1.20.5.4130">
    <property type="match status" value="1"/>
</dbReference>
<evidence type="ECO:0000256" key="3">
    <source>
        <dbReference type="ARBA" id="ARBA00022821"/>
    </source>
</evidence>
<dbReference type="InterPro" id="IPR041118">
    <property type="entry name" value="Rx_N"/>
</dbReference>
<dbReference type="PANTHER" id="PTHR36766:SF45">
    <property type="entry name" value="NB-ARC DOMAIN-CONTAINING PROTEIN"/>
    <property type="match status" value="1"/>
</dbReference>
<evidence type="ECO:0000256" key="2">
    <source>
        <dbReference type="ARBA" id="ARBA00022741"/>
    </source>
</evidence>
<keyword evidence="3" id="KW-0611">Plant defense</keyword>
<dbReference type="InterPro" id="IPR002182">
    <property type="entry name" value="NB-ARC"/>
</dbReference>
<evidence type="ECO:0000259" key="5">
    <source>
        <dbReference type="Pfam" id="PF00931"/>
    </source>
</evidence>
<comment type="caution">
    <text evidence="7">The sequence shown here is derived from an EMBL/GenBank/DDBJ whole genome shotgun (WGS) entry which is preliminary data.</text>
</comment>
<protein>
    <recommendedName>
        <fullName evidence="9">NB-ARC domain-containing protein</fullName>
    </recommendedName>
</protein>
<reference evidence="8" key="1">
    <citation type="journal article" date="2019" name="Gigascience">
        <title>De novo genome assembly of the endangered Acer yangbiense, a plant species with extremely small populations endemic to Yunnan Province, China.</title>
        <authorList>
            <person name="Yang J."/>
            <person name="Wariss H.M."/>
            <person name="Tao L."/>
            <person name="Zhang R."/>
            <person name="Yun Q."/>
            <person name="Hollingsworth P."/>
            <person name="Dao Z."/>
            <person name="Luo G."/>
            <person name="Guo H."/>
            <person name="Ma Y."/>
            <person name="Sun W."/>
        </authorList>
    </citation>
    <scope>NUCLEOTIDE SEQUENCE [LARGE SCALE GENOMIC DNA]</scope>
    <source>
        <strain evidence="8">cv. br00</strain>
    </source>
</reference>
<gene>
    <name evidence="7" type="ORF">DKX38_027613</name>
</gene>
<dbReference type="GO" id="GO:0043531">
    <property type="term" value="F:ADP binding"/>
    <property type="evidence" value="ECO:0007669"/>
    <property type="project" value="InterPro"/>
</dbReference>
<evidence type="ECO:0000256" key="4">
    <source>
        <dbReference type="ARBA" id="ARBA00022840"/>
    </source>
</evidence>
<dbReference type="Gene3D" id="3.40.50.300">
    <property type="entry name" value="P-loop containing nucleotide triphosphate hydrolases"/>
    <property type="match status" value="1"/>
</dbReference>
<dbReference type="GO" id="GO:0005524">
    <property type="term" value="F:ATP binding"/>
    <property type="evidence" value="ECO:0007669"/>
    <property type="project" value="UniProtKB-KW"/>
</dbReference>
<dbReference type="GO" id="GO:0006952">
    <property type="term" value="P:defense response"/>
    <property type="evidence" value="ECO:0007669"/>
    <property type="project" value="UniProtKB-KW"/>
</dbReference>
<evidence type="ECO:0000313" key="7">
    <source>
        <dbReference type="EMBL" id="KAB5513707.1"/>
    </source>
</evidence>
<dbReference type="SUPFAM" id="SSF52540">
    <property type="entry name" value="P-loop containing nucleoside triphosphate hydrolases"/>
    <property type="match status" value="1"/>
</dbReference>
<dbReference type="EMBL" id="VDCV01000018">
    <property type="protein sequence ID" value="KAB5513707.1"/>
    <property type="molecule type" value="Genomic_DNA"/>
</dbReference>
<organism evidence="7 8">
    <name type="scientific">Salix brachista</name>
    <dbReference type="NCBI Taxonomy" id="2182728"/>
    <lineage>
        <taxon>Eukaryota</taxon>
        <taxon>Viridiplantae</taxon>
        <taxon>Streptophyta</taxon>
        <taxon>Embryophyta</taxon>
        <taxon>Tracheophyta</taxon>
        <taxon>Spermatophyta</taxon>
        <taxon>Magnoliopsida</taxon>
        <taxon>eudicotyledons</taxon>
        <taxon>Gunneridae</taxon>
        <taxon>Pentapetalae</taxon>
        <taxon>rosids</taxon>
        <taxon>fabids</taxon>
        <taxon>Malpighiales</taxon>
        <taxon>Salicaceae</taxon>
        <taxon>Saliceae</taxon>
        <taxon>Salix</taxon>
    </lineage>
</organism>
<feature type="domain" description="Disease resistance N-terminal" evidence="6">
    <location>
        <begin position="6"/>
        <end position="63"/>
    </location>
</feature>
<keyword evidence="2" id="KW-0547">Nucleotide-binding</keyword>
<dbReference type="AlphaFoldDB" id="A0A5N5JFD9"/>
<accession>A0A5N5JFD9</accession>
<dbReference type="PRINTS" id="PR00364">
    <property type="entry name" value="DISEASERSIST"/>
</dbReference>
<keyword evidence="8" id="KW-1185">Reference proteome</keyword>
<evidence type="ECO:0008006" key="9">
    <source>
        <dbReference type="Google" id="ProtNLM"/>
    </source>
</evidence>
<evidence type="ECO:0000259" key="6">
    <source>
        <dbReference type="Pfam" id="PF18052"/>
    </source>
</evidence>
<dbReference type="Pfam" id="PF18052">
    <property type="entry name" value="Rx_N"/>
    <property type="match status" value="1"/>
</dbReference>
<evidence type="ECO:0000256" key="1">
    <source>
        <dbReference type="ARBA" id="ARBA00022737"/>
    </source>
</evidence>
<dbReference type="Proteomes" id="UP000326939">
    <property type="component" value="Chromosome 18"/>
</dbReference>
<name>A0A5N5JFD9_9ROSI</name>
<dbReference type="FunFam" id="3.40.50.300:FF:001091">
    <property type="entry name" value="Probable disease resistance protein At1g61300"/>
    <property type="match status" value="1"/>
</dbReference>
<feature type="domain" description="NB-ARC" evidence="5">
    <location>
        <begin position="117"/>
        <end position="286"/>
    </location>
</feature>
<keyword evidence="1" id="KW-0677">Repeat</keyword>
<sequence>MVDALVSVVLEQLSSIFAQEVQQEVRLVVGVKNEVRKLESNFQAIQDVLADAELRQLKEVGLRCHVARNIQTQNDRIDGIVSEKNTFNFKLSERETKLPERKITASVIDATEIKGREKDKGTIVKMLLSESSDQGPTLRTISLVGMGGIGKTTLAQLVYNDHEVETYFGKRIWVCVSDPFDEIRIAKAIHIGLNESAHDLNELQPLLEKIQESIRGKRFLLILDDVWNEDATKWEQLKNSLKRGCLPGSRFLVTTRNKKVAYTMGSSSIDILELGLLSRDECWSLFT</sequence>
<keyword evidence="4" id="KW-0067">ATP-binding</keyword>
<dbReference type="Pfam" id="PF00931">
    <property type="entry name" value="NB-ARC"/>
    <property type="match status" value="1"/>
</dbReference>
<dbReference type="InterPro" id="IPR027417">
    <property type="entry name" value="P-loop_NTPase"/>
</dbReference>
<evidence type="ECO:0000313" key="8">
    <source>
        <dbReference type="Proteomes" id="UP000326939"/>
    </source>
</evidence>
<dbReference type="PANTHER" id="PTHR36766">
    <property type="entry name" value="PLANT BROAD-SPECTRUM MILDEW RESISTANCE PROTEIN RPW8"/>
    <property type="match status" value="1"/>
</dbReference>
<proteinExistence type="predicted"/>